<dbReference type="AlphaFoldDB" id="A0A7I9YTD4"/>
<comment type="caution">
    <text evidence="2">The sequence shown here is derived from an EMBL/GenBank/DDBJ whole genome shotgun (WGS) entry which is preliminary data.</text>
</comment>
<organism evidence="2 3">
    <name type="scientific">Mycobacterium bourgelatii</name>
    <dbReference type="NCBI Taxonomy" id="1273442"/>
    <lineage>
        <taxon>Bacteria</taxon>
        <taxon>Bacillati</taxon>
        <taxon>Actinomycetota</taxon>
        <taxon>Actinomycetes</taxon>
        <taxon>Mycobacteriales</taxon>
        <taxon>Mycobacteriaceae</taxon>
        <taxon>Mycobacterium</taxon>
    </lineage>
</organism>
<reference evidence="2 3" key="1">
    <citation type="journal article" date="2019" name="Emerg. Microbes Infect.">
        <title>Comprehensive subspecies identification of 175 nontuberculous mycobacteria species based on 7547 genomic profiles.</title>
        <authorList>
            <person name="Matsumoto Y."/>
            <person name="Kinjo T."/>
            <person name="Motooka D."/>
            <person name="Nabeya D."/>
            <person name="Jung N."/>
            <person name="Uechi K."/>
            <person name="Horii T."/>
            <person name="Iida T."/>
            <person name="Fujita J."/>
            <person name="Nakamura S."/>
        </authorList>
    </citation>
    <scope>NUCLEOTIDE SEQUENCE [LARGE SCALE GENOMIC DNA]</scope>
    <source>
        <strain evidence="2 3">JCM 30725</strain>
    </source>
</reference>
<dbReference type="InterPro" id="IPR043502">
    <property type="entry name" value="DNA/RNA_pol_sf"/>
</dbReference>
<gene>
    <name evidence="2" type="ORF">MBOU_38690</name>
</gene>
<feature type="domain" description="Reverse transcriptase" evidence="1">
    <location>
        <begin position="2"/>
        <end position="116"/>
    </location>
</feature>
<sequence>MPTVLDRLIQQAIAQVLTPVFDPGFVPVSYGFRPGKSAHDAVKVARLVIEQGYRWVVEVDLDAFFDRVNHDVLMARVARKVNDKRLLKLIRRYLEAGIMADGVRQAVSQGTPQGVAVIAAVVEHHARRFRSGVLGAWAPVCPLRRRYPGLCEIEAGGRAGARTGHSAAGAAVEVEGEPGQVLDRPGDDSCVAGVRVLLHYLRGQDPGRAQGVAAGQSPHPVVDVAAVECGHGVPHHAAEPIRPGLDGVLPPSGHTRKFRDLDEWFRRRLRQIRWKEWKRVRTKVANLRALGIRADLAWQWGMSSRGYWRIAGSPVLTRALPNRYWDRQGLITFHHAWARFHTT</sequence>
<dbReference type="InterPro" id="IPR000477">
    <property type="entry name" value="RT_dom"/>
</dbReference>
<dbReference type="CDD" id="cd01651">
    <property type="entry name" value="RT_G2_intron"/>
    <property type="match status" value="1"/>
</dbReference>
<dbReference type="SUPFAM" id="SSF56672">
    <property type="entry name" value="DNA/RNA polymerases"/>
    <property type="match status" value="1"/>
</dbReference>
<evidence type="ECO:0000259" key="1">
    <source>
        <dbReference type="Pfam" id="PF00078"/>
    </source>
</evidence>
<keyword evidence="3" id="KW-1185">Reference proteome</keyword>
<dbReference type="EMBL" id="BLKZ01000001">
    <property type="protein sequence ID" value="GFG91827.1"/>
    <property type="molecule type" value="Genomic_DNA"/>
</dbReference>
<proteinExistence type="predicted"/>
<evidence type="ECO:0000313" key="3">
    <source>
        <dbReference type="Proteomes" id="UP000465360"/>
    </source>
</evidence>
<accession>A0A7I9YTD4</accession>
<dbReference type="PANTHER" id="PTHR34047:SF8">
    <property type="entry name" value="PROTEIN YKFC"/>
    <property type="match status" value="1"/>
</dbReference>
<dbReference type="Proteomes" id="UP000465360">
    <property type="component" value="Unassembled WGS sequence"/>
</dbReference>
<name>A0A7I9YTD4_MYCBU</name>
<dbReference type="InterPro" id="IPR051083">
    <property type="entry name" value="GrpII_Intron_Splice-Mob/Def"/>
</dbReference>
<evidence type="ECO:0000313" key="2">
    <source>
        <dbReference type="EMBL" id="GFG91827.1"/>
    </source>
</evidence>
<dbReference type="PANTHER" id="PTHR34047">
    <property type="entry name" value="NUCLEAR INTRON MATURASE 1, MITOCHONDRIAL-RELATED"/>
    <property type="match status" value="1"/>
</dbReference>
<protein>
    <recommendedName>
        <fullName evidence="1">Reverse transcriptase domain-containing protein</fullName>
    </recommendedName>
</protein>
<dbReference type="Pfam" id="PF00078">
    <property type="entry name" value="RVT_1"/>
    <property type="match status" value="1"/>
</dbReference>